<dbReference type="InterPro" id="IPR013087">
    <property type="entry name" value="Znf_C2H2_type"/>
</dbReference>
<reference evidence="4" key="1">
    <citation type="submission" date="2023-06" db="EMBL/GenBank/DDBJ databases">
        <title>Genome-scale phylogeny and comparative genomics of the fungal order Sordariales.</title>
        <authorList>
            <consortium name="Lawrence Berkeley National Laboratory"/>
            <person name="Hensen N."/>
            <person name="Bonometti L."/>
            <person name="Westerberg I."/>
            <person name="Brannstrom I.O."/>
            <person name="Guillou S."/>
            <person name="Cros-Aarteil S."/>
            <person name="Calhoun S."/>
            <person name="Haridas S."/>
            <person name="Kuo A."/>
            <person name="Mondo S."/>
            <person name="Pangilinan J."/>
            <person name="Riley R."/>
            <person name="Labutti K."/>
            <person name="Andreopoulos B."/>
            <person name="Lipzen A."/>
            <person name="Chen C."/>
            <person name="Yanf M."/>
            <person name="Daum C."/>
            <person name="Ng V."/>
            <person name="Clum A."/>
            <person name="Steindorff A."/>
            <person name="Ohm R."/>
            <person name="Martin F."/>
            <person name="Silar P."/>
            <person name="Natvig D."/>
            <person name="Lalanne C."/>
            <person name="Gautier V."/>
            <person name="Ament-Velasquez S.L."/>
            <person name="Kruys A."/>
            <person name="Hutchinson M.I."/>
            <person name="Powell A.J."/>
            <person name="Barry K."/>
            <person name="Miller A.N."/>
            <person name="Grigoriev I.V."/>
            <person name="Debuchy R."/>
            <person name="Gladieux P."/>
            <person name="Thoren M.H."/>
            <person name="Johannesson H."/>
        </authorList>
    </citation>
    <scope>NUCLEOTIDE SEQUENCE</scope>
    <source>
        <strain evidence="4">CBS 540.89</strain>
    </source>
</reference>
<dbReference type="GO" id="GO:0008270">
    <property type="term" value="F:zinc ion binding"/>
    <property type="evidence" value="ECO:0007669"/>
    <property type="project" value="UniProtKB-KW"/>
</dbReference>
<evidence type="ECO:0000259" key="3">
    <source>
        <dbReference type="PROSITE" id="PS50157"/>
    </source>
</evidence>
<evidence type="ECO:0000313" key="4">
    <source>
        <dbReference type="EMBL" id="KAK0710560.1"/>
    </source>
</evidence>
<sequence>MLIPCAQPVTPGDDSDELAEWASKHPWSEVDSQLQGPEMPFASVSVRVWSAMATQSYSGYQGVHENGTVDPANLTLQRGPETPATIGVTDGGSTCVYSLPTASACAQSDAQADDQWFDVEMSAESPVQNFVHFDSDATSADTFIDSSLSSQISDTSSLPGVDTPDESDNASDSAFSNEQSPSTFPKISQHLDFPDFPLEYQVPMMYNGLFNLVALPQATTFHSPPVSTTDPTSPANSDEDPCPYEIIDSKYKCLHLKCRGKERLYDQPGELRKHQKNHRKPTKCNICGSGFAERKDVDRHKLKHHRDHPHVRADRRAQRQEVRCEVCGQRGRADNIRRHMVVHRRR</sequence>
<organism evidence="4 5">
    <name type="scientific">Apiosordaria backusii</name>
    <dbReference type="NCBI Taxonomy" id="314023"/>
    <lineage>
        <taxon>Eukaryota</taxon>
        <taxon>Fungi</taxon>
        <taxon>Dikarya</taxon>
        <taxon>Ascomycota</taxon>
        <taxon>Pezizomycotina</taxon>
        <taxon>Sordariomycetes</taxon>
        <taxon>Sordariomycetidae</taxon>
        <taxon>Sordariales</taxon>
        <taxon>Lasiosphaeriaceae</taxon>
        <taxon>Apiosordaria</taxon>
    </lineage>
</organism>
<dbReference type="Proteomes" id="UP001172159">
    <property type="component" value="Unassembled WGS sequence"/>
</dbReference>
<proteinExistence type="predicted"/>
<comment type="caution">
    <text evidence="4">The sequence shown here is derived from an EMBL/GenBank/DDBJ whole genome shotgun (WGS) entry which is preliminary data.</text>
</comment>
<evidence type="ECO:0000256" key="2">
    <source>
        <dbReference type="SAM" id="MobiDB-lite"/>
    </source>
</evidence>
<name>A0AA40A7C8_9PEZI</name>
<evidence type="ECO:0000313" key="5">
    <source>
        <dbReference type="Proteomes" id="UP001172159"/>
    </source>
</evidence>
<feature type="domain" description="C2H2-type" evidence="3">
    <location>
        <begin position="282"/>
        <end position="309"/>
    </location>
</feature>
<feature type="compositionally biased region" description="Polar residues" evidence="2">
    <location>
        <begin position="170"/>
        <end position="186"/>
    </location>
</feature>
<gene>
    <name evidence="4" type="ORF">B0T21DRAFT_416103</name>
</gene>
<keyword evidence="1" id="KW-0479">Metal-binding</keyword>
<protein>
    <recommendedName>
        <fullName evidence="3">C2H2-type domain-containing protein</fullName>
    </recommendedName>
</protein>
<accession>A0AA40A7C8</accession>
<keyword evidence="5" id="KW-1185">Reference proteome</keyword>
<dbReference type="SMART" id="SM00355">
    <property type="entry name" value="ZnF_C2H2"/>
    <property type="match status" value="3"/>
</dbReference>
<dbReference type="AlphaFoldDB" id="A0AA40A7C8"/>
<keyword evidence="1" id="KW-0862">Zinc</keyword>
<keyword evidence="1" id="KW-0863">Zinc-finger</keyword>
<feature type="region of interest" description="Disordered" evidence="2">
    <location>
        <begin position="149"/>
        <end position="188"/>
    </location>
</feature>
<dbReference type="EMBL" id="JAUKTV010000017">
    <property type="protein sequence ID" value="KAK0710560.1"/>
    <property type="molecule type" value="Genomic_DNA"/>
</dbReference>
<dbReference type="PROSITE" id="PS00028">
    <property type="entry name" value="ZINC_FINGER_C2H2_1"/>
    <property type="match status" value="1"/>
</dbReference>
<feature type="compositionally biased region" description="Low complexity" evidence="2">
    <location>
        <begin position="149"/>
        <end position="158"/>
    </location>
</feature>
<dbReference type="PROSITE" id="PS50157">
    <property type="entry name" value="ZINC_FINGER_C2H2_2"/>
    <property type="match status" value="1"/>
</dbReference>
<evidence type="ECO:0000256" key="1">
    <source>
        <dbReference type="PROSITE-ProRule" id="PRU00042"/>
    </source>
</evidence>
<dbReference type="Gene3D" id="3.30.160.60">
    <property type="entry name" value="Classic Zinc Finger"/>
    <property type="match status" value="1"/>
</dbReference>